<evidence type="ECO:0000256" key="9">
    <source>
        <dbReference type="ARBA" id="ARBA00051693"/>
    </source>
</evidence>
<dbReference type="EC" id="2.7.12.2" evidence="6"/>
<evidence type="ECO:0000259" key="12">
    <source>
        <dbReference type="PROSITE" id="PS50011"/>
    </source>
</evidence>
<dbReference type="Gene3D" id="1.25.40.20">
    <property type="entry name" value="Ankyrin repeat-containing domain"/>
    <property type="match status" value="1"/>
</dbReference>
<comment type="catalytic activity">
    <reaction evidence="7">
        <text>L-seryl-[protein] + ATP = O-phospho-L-seryl-[protein] + ADP + H(+)</text>
        <dbReference type="Rhea" id="RHEA:17989"/>
        <dbReference type="Rhea" id="RHEA-COMP:9863"/>
        <dbReference type="Rhea" id="RHEA-COMP:11604"/>
        <dbReference type="ChEBI" id="CHEBI:15378"/>
        <dbReference type="ChEBI" id="CHEBI:29999"/>
        <dbReference type="ChEBI" id="CHEBI:30616"/>
        <dbReference type="ChEBI" id="CHEBI:83421"/>
        <dbReference type="ChEBI" id="CHEBI:456216"/>
        <dbReference type="EC" id="2.7.12.2"/>
    </reaction>
</comment>
<dbReference type="SMART" id="SM00220">
    <property type="entry name" value="S_TKc"/>
    <property type="match status" value="1"/>
</dbReference>
<dbReference type="InterPro" id="IPR011009">
    <property type="entry name" value="Kinase-like_dom_sf"/>
</dbReference>
<dbReference type="PROSITE" id="PS00108">
    <property type="entry name" value="PROTEIN_KINASE_ST"/>
    <property type="match status" value="1"/>
</dbReference>
<comment type="caution">
    <text evidence="13">The sequence shown here is derived from an EMBL/GenBank/DDBJ whole genome shotgun (WGS) entry which is preliminary data.</text>
</comment>
<dbReference type="InterPro" id="IPR036770">
    <property type="entry name" value="Ankyrin_rpt-contain_sf"/>
</dbReference>
<feature type="transmembrane region" description="Helical" evidence="11">
    <location>
        <begin position="325"/>
        <end position="343"/>
    </location>
</feature>
<evidence type="ECO:0000313" key="14">
    <source>
        <dbReference type="Proteomes" id="UP001642464"/>
    </source>
</evidence>
<name>A0ABP0IY24_9DINO</name>
<reference evidence="13 14" key="1">
    <citation type="submission" date="2024-02" db="EMBL/GenBank/DDBJ databases">
        <authorList>
            <person name="Chen Y."/>
            <person name="Shah S."/>
            <person name="Dougan E. K."/>
            <person name="Thang M."/>
            <person name="Chan C."/>
        </authorList>
    </citation>
    <scope>NUCLEOTIDE SEQUENCE [LARGE SCALE GENOMIC DNA]</scope>
</reference>
<dbReference type="InterPro" id="IPR009091">
    <property type="entry name" value="RCC1/BLIP-II"/>
</dbReference>
<dbReference type="PROSITE" id="PS50011">
    <property type="entry name" value="PROTEIN_KINASE_DOM"/>
    <property type="match status" value="1"/>
</dbReference>
<evidence type="ECO:0000256" key="5">
    <source>
        <dbReference type="ARBA" id="ARBA00038035"/>
    </source>
</evidence>
<sequence length="1318" mass="143448">MAITDLSPMLWRHGWGASITAVQQHALPHRLSGDGAWCICFFAMHRKYYAVPVAEPENSVIWQLFFEPLDTAGAGAMRLLGFLLSVHNTFRDADVLRKVRQSHCLASCGWALFALIILGLFQVIHVKRAWARQLRSAEVLESLEDQDYMWITPVLGAERGLPVAIVTNIPAVPIMVYAFLLKHCFDMSFWSTQPSTDHSRIWWCEPKTRLETYVLGFSILSQLLVISFSVVDVDIGTSAFLARRYDVSRSMQGKTMMLRLYPFFHILGRISEVMARIAMLCSFLGIAAYKMGLLGAFTTCLVVLLDLAVLLMILQRYSPEDESIYIHFAVACGLLVADGARYVDRPGFCYPARCISRAVDRWHRLQFLLLVALFVVLHVTLLSGERQQEMRFLRCYPLAWSLVISLVVSEGLKCTALKVTGDDLHTAMLNHRISRVRKLLEFSLGGEVLDVNGPTKDSQQVTATMLGAQSGFVEGLRMIMSCGGKVEVRNSQGETCIHLAVRHVQLEALEFLVNQPGAKQVLRTCRAELMKLAAEACGLPVPQGEAAPDVGHLTRESSRLNSEDLRQLFLLLEPDRGTRRNAEVASSVVSLQNVSTHLAMSRHLLRLFPNADEEQAPELHELHSVSALLVAHGCGSLARLLLRRRPQMGLEQLKKVRTLGQGASGTVIEVECEVPSPVPRSSLRLRLQSDGALMETKRFAMKLQSKRNMHMDWQAYSEVVALRRCGHPFIVRLEQAFQTPHYYALLLELCPNGDVNQLLCQANEQGRYPGLPPERAARLAGQVLLALVHLHEDYGIIYRDVKPKNVLLSAHDEAKLADFGLALYVGKKFFNAQAMPLAGTPSFWAPELIMGEEGPERDPMQDMGFDPFKTDAYSFGVTLLLMLLGEDCAEVQADEDDCMSPERMGLGMDAVDPPSQAGKRGGRERSSTGGLVAWGDPEAGGELPSRVKQLVAERGPVRHVQGSDYAFAAILHDGGVVSWGEAAAGGDCSGVEEQLSDVQQLCSSHAAFAALKADGTLVAWGDEGYGGTLDAEVEKLREVHQLRASASAFCALVGPDRRAVTWGDPDGGGRAPCELSQVQRVEASSGAFAALLADGAVVTWGDPGGGGDSSQVQHQLAHVQDICSSGGAFAALLEETKEMSGFLQPHEGIGIPKKHINSSTLDGSIVAWGDPATGGTGAPRAAPTEAMPVPKVLRLAGNSMAFAAVRQDDTVCSWGQPEFGGDSFDIAHRLMNVKEVRSSITGSAFAAIFKDGGVVAWGDPSSGGDCSAVQDELCHVVDICASGAAFAALTTDRRVVTWGAEDAGGACPREVHEAVQSW</sequence>
<organism evidence="13 14">
    <name type="scientific">Durusdinium trenchii</name>
    <dbReference type="NCBI Taxonomy" id="1381693"/>
    <lineage>
        <taxon>Eukaryota</taxon>
        <taxon>Sar</taxon>
        <taxon>Alveolata</taxon>
        <taxon>Dinophyceae</taxon>
        <taxon>Suessiales</taxon>
        <taxon>Symbiodiniaceae</taxon>
        <taxon>Durusdinium</taxon>
    </lineage>
</organism>
<keyword evidence="14" id="KW-1185">Reference proteome</keyword>
<gene>
    <name evidence="13" type="ORF">SCF082_LOCUS9287</name>
</gene>
<feature type="transmembrane region" description="Helical" evidence="11">
    <location>
        <begin position="219"/>
        <end position="242"/>
    </location>
</feature>
<evidence type="ECO:0000256" key="2">
    <source>
        <dbReference type="ARBA" id="ARBA00022741"/>
    </source>
</evidence>
<evidence type="ECO:0000256" key="8">
    <source>
        <dbReference type="ARBA" id="ARBA00049299"/>
    </source>
</evidence>
<keyword evidence="2" id="KW-0547">Nucleotide-binding</keyword>
<feature type="transmembrane region" description="Helical" evidence="11">
    <location>
        <begin position="161"/>
        <end position="180"/>
    </location>
</feature>
<keyword evidence="11" id="KW-0812">Transmembrane</keyword>
<dbReference type="SUPFAM" id="SSF50985">
    <property type="entry name" value="RCC1/BLIP-II"/>
    <property type="match status" value="2"/>
</dbReference>
<dbReference type="InterPro" id="IPR000719">
    <property type="entry name" value="Prot_kinase_dom"/>
</dbReference>
<dbReference type="InterPro" id="IPR008271">
    <property type="entry name" value="Ser/Thr_kinase_AS"/>
</dbReference>
<comment type="catalytic activity">
    <reaction evidence="8">
        <text>L-threonyl-[protein] + ATP = O-phospho-L-threonyl-[protein] + ADP + H(+)</text>
        <dbReference type="Rhea" id="RHEA:46608"/>
        <dbReference type="Rhea" id="RHEA-COMP:11060"/>
        <dbReference type="Rhea" id="RHEA-COMP:11605"/>
        <dbReference type="ChEBI" id="CHEBI:15378"/>
        <dbReference type="ChEBI" id="CHEBI:30013"/>
        <dbReference type="ChEBI" id="CHEBI:30616"/>
        <dbReference type="ChEBI" id="CHEBI:61977"/>
        <dbReference type="ChEBI" id="CHEBI:456216"/>
        <dbReference type="EC" id="2.7.12.2"/>
    </reaction>
</comment>
<evidence type="ECO:0000256" key="6">
    <source>
        <dbReference type="ARBA" id="ARBA00038999"/>
    </source>
</evidence>
<feature type="domain" description="Protein kinase" evidence="12">
    <location>
        <begin position="653"/>
        <end position="939"/>
    </location>
</feature>
<dbReference type="Gene3D" id="1.10.510.10">
    <property type="entry name" value="Transferase(Phosphotransferase) domain 1"/>
    <property type="match status" value="1"/>
</dbReference>
<proteinExistence type="inferred from homology"/>
<accession>A0ABP0IY24</accession>
<dbReference type="CDD" id="cd00180">
    <property type="entry name" value="PKc"/>
    <property type="match status" value="1"/>
</dbReference>
<feature type="transmembrane region" description="Helical" evidence="11">
    <location>
        <begin position="263"/>
        <end position="287"/>
    </location>
</feature>
<dbReference type="Pfam" id="PF00069">
    <property type="entry name" value="Pkinase"/>
    <property type="match status" value="1"/>
</dbReference>
<dbReference type="SUPFAM" id="SSF56112">
    <property type="entry name" value="Protein kinase-like (PK-like)"/>
    <property type="match status" value="1"/>
</dbReference>
<dbReference type="SUPFAM" id="SSF48403">
    <property type="entry name" value="Ankyrin repeat"/>
    <property type="match status" value="1"/>
</dbReference>
<keyword evidence="11" id="KW-1133">Transmembrane helix</keyword>
<dbReference type="PANTHER" id="PTHR48013">
    <property type="entry name" value="DUAL SPECIFICITY MITOGEN-ACTIVATED PROTEIN KINASE KINASE 5-RELATED"/>
    <property type="match status" value="1"/>
</dbReference>
<feature type="transmembrane region" description="Helical" evidence="11">
    <location>
        <begin position="293"/>
        <end position="313"/>
    </location>
</feature>
<dbReference type="Gene3D" id="2.130.10.30">
    <property type="entry name" value="Regulator of chromosome condensation 1/beta-lactamase-inhibitor protein II"/>
    <property type="match status" value="2"/>
</dbReference>
<dbReference type="GO" id="GO:0016301">
    <property type="term" value="F:kinase activity"/>
    <property type="evidence" value="ECO:0007669"/>
    <property type="project" value="UniProtKB-KW"/>
</dbReference>
<dbReference type="PANTHER" id="PTHR48013:SF9">
    <property type="entry name" value="DUAL SPECIFICITY MITOGEN-ACTIVATED PROTEIN KINASE KINASE 5"/>
    <property type="match status" value="1"/>
</dbReference>
<keyword evidence="11" id="KW-0472">Membrane</keyword>
<protein>
    <recommendedName>
        <fullName evidence="6">mitogen-activated protein kinase kinase</fullName>
        <ecNumber evidence="6">2.7.12.2</ecNumber>
    </recommendedName>
</protein>
<evidence type="ECO:0000256" key="1">
    <source>
        <dbReference type="ARBA" id="ARBA00022679"/>
    </source>
</evidence>
<comment type="catalytic activity">
    <reaction evidence="9">
        <text>L-tyrosyl-[protein] + ATP = O-phospho-L-tyrosyl-[protein] + ADP + H(+)</text>
        <dbReference type="Rhea" id="RHEA:10596"/>
        <dbReference type="Rhea" id="RHEA-COMP:10136"/>
        <dbReference type="Rhea" id="RHEA-COMP:20101"/>
        <dbReference type="ChEBI" id="CHEBI:15378"/>
        <dbReference type="ChEBI" id="CHEBI:30616"/>
        <dbReference type="ChEBI" id="CHEBI:46858"/>
        <dbReference type="ChEBI" id="CHEBI:61978"/>
        <dbReference type="ChEBI" id="CHEBI:456216"/>
        <dbReference type="EC" id="2.7.12.2"/>
    </reaction>
</comment>
<feature type="region of interest" description="Disordered" evidence="10">
    <location>
        <begin position="910"/>
        <end position="942"/>
    </location>
</feature>
<dbReference type="Proteomes" id="UP001642464">
    <property type="component" value="Unassembled WGS sequence"/>
</dbReference>
<evidence type="ECO:0000256" key="10">
    <source>
        <dbReference type="SAM" id="MobiDB-lite"/>
    </source>
</evidence>
<keyword evidence="4" id="KW-0067">ATP-binding</keyword>
<evidence type="ECO:0000313" key="13">
    <source>
        <dbReference type="EMBL" id="CAK9007023.1"/>
    </source>
</evidence>
<evidence type="ECO:0000256" key="3">
    <source>
        <dbReference type="ARBA" id="ARBA00022777"/>
    </source>
</evidence>
<comment type="similarity">
    <text evidence="5">Belongs to the protein kinase superfamily. STE Ser/Thr protein kinase family. MAP kinase kinase subfamily.</text>
</comment>
<keyword evidence="1" id="KW-0808">Transferase</keyword>
<dbReference type="EMBL" id="CAXAMM010005369">
    <property type="protein sequence ID" value="CAK9007023.1"/>
    <property type="molecule type" value="Genomic_DNA"/>
</dbReference>
<evidence type="ECO:0000256" key="7">
    <source>
        <dbReference type="ARBA" id="ARBA00049014"/>
    </source>
</evidence>
<dbReference type="Gene3D" id="3.30.200.20">
    <property type="entry name" value="Phosphorylase Kinase, domain 1"/>
    <property type="match status" value="1"/>
</dbReference>
<evidence type="ECO:0000256" key="11">
    <source>
        <dbReference type="SAM" id="Phobius"/>
    </source>
</evidence>
<keyword evidence="3 13" id="KW-0418">Kinase</keyword>
<feature type="transmembrane region" description="Helical" evidence="11">
    <location>
        <begin position="109"/>
        <end position="126"/>
    </location>
</feature>
<evidence type="ECO:0000256" key="4">
    <source>
        <dbReference type="ARBA" id="ARBA00022840"/>
    </source>
</evidence>
<feature type="transmembrane region" description="Helical" evidence="11">
    <location>
        <begin position="363"/>
        <end position="383"/>
    </location>
</feature>